<evidence type="ECO:0000313" key="2">
    <source>
        <dbReference type="EMBL" id="KAF5889473.1"/>
    </source>
</evidence>
<keyword evidence="3" id="KW-1185">Reference proteome</keyword>
<accession>A0A8J4X0T3</accession>
<dbReference type="Proteomes" id="UP000727407">
    <property type="component" value="Unassembled WGS sequence"/>
</dbReference>
<evidence type="ECO:0000256" key="1">
    <source>
        <dbReference type="SAM" id="MobiDB-lite"/>
    </source>
</evidence>
<dbReference type="EMBL" id="QNUK01000806">
    <property type="protein sequence ID" value="KAF5889473.1"/>
    <property type="molecule type" value="Genomic_DNA"/>
</dbReference>
<dbReference type="AlphaFoldDB" id="A0A8J4X0T3"/>
<reference evidence="2" key="1">
    <citation type="submission" date="2020-07" db="EMBL/GenBank/DDBJ databases">
        <title>Clarias magur genome sequencing, assembly and annotation.</title>
        <authorList>
            <person name="Kushwaha B."/>
            <person name="Kumar R."/>
            <person name="Das P."/>
            <person name="Joshi C.G."/>
            <person name="Kumar D."/>
            <person name="Nagpure N.S."/>
            <person name="Pandey M."/>
            <person name="Agarwal S."/>
            <person name="Srivastava S."/>
            <person name="Singh M."/>
            <person name="Sahoo L."/>
            <person name="Jayasankar P."/>
            <person name="Meher P.K."/>
            <person name="Koringa P.G."/>
            <person name="Iquebal M.A."/>
            <person name="Das S.P."/>
            <person name="Bit A."/>
            <person name="Patnaik S."/>
            <person name="Patel N."/>
            <person name="Shah T.M."/>
            <person name="Hinsu A."/>
            <person name="Jena J.K."/>
        </authorList>
    </citation>
    <scope>NUCLEOTIDE SEQUENCE</scope>
    <source>
        <strain evidence="2">CIFAMagur01</strain>
        <tissue evidence="2">Testis</tissue>
    </source>
</reference>
<sequence>MSETSRLEVRSLWAEANFLQRSALTSCFELGSRSVCAAQLQFKAQEQESRSVMPFCSTAPLQTTSALGPAGHKVASAECPEASVQEERGVFPHAPLRQVKVWSALFAQTKPRTFLKVPSPWSRLLKEKIRLFTFSLPFHSDPQLRDVLLCFLLKTSTRKSDFELSRRSSSKPEPPRWFSSHRHNAENVPGYHGV</sequence>
<name>A0A8J4X0T3_CLAMG</name>
<comment type="caution">
    <text evidence="2">The sequence shown here is derived from an EMBL/GenBank/DDBJ whole genome shotgun (WGS) entry which is preliminary data.</text>
</comment>
<proteinExistence type="predicted"/>
<evidence type="ECO:0000313" key="3">
    <source>
        <dbReference type="Proteomes" id="UP000727407"/>
    </source>
</evidence>
<organism evidence="2 3">
    <name type="scientific">Clarias magur</name>
    <name type="common">Asian catfish</name>
    <name type="synonym">Macropteronotus magur</name>
    <dbReference type="NCBI Taxonomy" id="1594786"/>
    <lineage>
        <taxon>Eukaryota</taxon>
        <taxon>Metazoa</taxon>
        <taxon>Chordata</taxon>
        <taxon>Craniata</taxon>
        <taxon>Vertebrata</taxon>
        <taxon>Euteleostomi</taxon>
        <taxon>Actinopterygii</taxon>
        <taxon>Neopterygii</taxon>
        <taxon>Teleostei</taxon>
        <taxon>Ostariophysi</taxon>
        <taxon>Siluriformes</taxon>
        <taxon>Clariidae</taxon>
        <taxon>Clarias</taxon>
    </lineage>
</organism>
<feature type="region of interest" description="Disordered" evidence="1">
    <location>
        <begin position="163"/>
        <end position="194"/>
    </location>
</feature>
<protein>
    <submittedName>
        <fullName evidence="2">Uncharacterized protein</fullName>
    </submittedName>
</protein>
<gene>
    <name evidence="2" type="ORF">DAT39_020823</name>
</gene>